<dbReference type="InterPro" id="IPR029063">
    <property type="entry name" value="SAM-dependent_MTases_sf"/>
</dbReference>
<dbReference type="Gene3D" id="3.40.50.150">
    <property type="entry name" value="Vaccinia Virus protein VP39"/>
    <property type="match status" value="1"/>
</dbReference>
<evidence type="ECO:0000313" key="5">
    <source>
        <dbReference type="Proteomes" id="UP000325440"/>
    </source>
</evidence>
<evidence type="ECO:0000256" key="1">
    <source>
        <dbReference type="ARBA" id="ARBA00022603"/>
    </source>
</evidence>
<dbReference type="AlphaFoldDB" id="A0A5E4MP70"/>
<evidence type="ECO:0000313" key="4">
    <source>
        <dbReference type="EMBL" id="VVC32667.1"/>
    </source>
</evidence>
<organism evidence="4 5">
    <name type="scientific">Cinara cedri</name>
    <dbReference type="NCBI Taxonomy" id="506608"/>
    <lineage>
        <taxon>Eukaryota</taxon>
        <taxon>Metazoa</taxon>
        <taxon>Ecdysozoa</taxon>
        <taxon>Arthropoda</taxon>
        <taxon>Hexapoda</taxon>
        <taxon>Insecta</taxon>
        <taxon>Pterygota</taxon>
        <taxon>Neoptera</taxon>
        <taxon>Paraneoptera</taxon>
        <taxon>Hemiptera</taxon>
        <taxon>Sternorrhyncha</taxon>
        <taxon>Aphidomorpha</taxon>
        <taxon>Aphidoidea</taxon>
        <taxon>Aphididae</taxon>
        <taxon>Lachninae</taxon>
        <taxon>Cinara</taxon>
    </lineage>
</organism>
<evidence type="ECO:0000256" key="2">
    <source>
        <dbReference type="ARBA" id="ARBA00022679"/>
    </source>
</evidence>
<keyword evidence="5" id="KW-1185">Reference proteome</keyword>
<dbReference type="InterPro" id="IPR019257">
    <property type="entry name" value="MeTrfase_dom"/>
</dbReference>
<dbReference type="PANTHER" id="PTHR43397">
    <property type="entry name" value="ERGOTHIONEINE BIOSYNTHESIS PROTEIN 1"/>
    <property type="match status" value="1"/>
</dbReference>
<dbReference type="EMBL" id="CABPRJ010000958">
    <property type="protein sequence ID" value="VVC32667.1"/>
    <property type="molecule type" value="Genomic_DNA"/>
</dbReference>
<dbReference type="GO" id="GO:0032259">
    <property type="term" value="P:methylation"/>
    <property type="evidence" value="ECO:0007669"/>
    <property type="project" value="UniProtKB-KW"/>
</dbReference>
<name>A0A5E4MP70_9HEMI</name>
<reference evidence="4 5" key="1">
    <citation type="submission" date="2019-08" db="EMBL/GenBank/DDBJ databases">
        <authorList>
            <person name="Alioto T."/>
            <person name="Alioto T."/>
            <person name="Gomez Garrido J."/>
        </authorList>
    </citation>
    <scope>NUCLEOTIDE SEQUENCE [LARGE SCALE GENOMIC DNA]</scope>
</reference>
<dbReference type="Pfam" id="PF10017">
    <property type="entry name" value="Methyltransf_33"/>
    <property type="match status" value="1"/>
</dbReference>
<keyword evidence="1 4" id="KW-0489">Methyltransferase</keyword>
<dbReference type="Proteomes" id="UP000325440">
    <property type="component" value="Unassembled WGS sequence"/>
</dbReference>
<dbReference type="OrthoDB" id="4190at2759"/>
<sequence length="119" mass="13087">MSSKADGAVFRESLCADTPSIPNKYIYDLLGSKLFDAICYTPENYLTRTEAAIFDRHSEEAAGTDTTLIEHGAGNCAKAARLIPYIRPHQYVPIDISTEFLEEGVGNLRSAFPALESKK</sequence>
<gene>
    <name evidence="4" type="ORF">CINCED_3A006658</name>
</gene>
<feature type="domain" description="Histidine-specific methyltransferase SAM-dependent" evidence="3">
    <location>
        <begin position="11"/>
        <end position="116"/>
    </location>
</feature>
<protein>
    <submittedName>
        <fullName evidence="4">Histidine-specific methyltransferase, SAM-dependent</fullName>
    </submittedName>
</protein>
<evidence type="ECO:0000259" key="3">
    <source>
        <dbReference type="Pfam" id="PF10017"/>
    </source>
</evidence>
<proteinExistence type="predicted"/>
<accession>A0A5E4MP70</accession>
<dbReference type="GO" id="GO:0008168">
    <property type="term" value="F:methyltransferase activity"/>
    <property type="evidence" value="ECO:0007669"/>
    <property type="project" value="UniProtKB-KW"/>
</dbReference>
<keyword evidence="2 4" id="KW-0808">Transferase</keyword>
<dbReference type="InterPro" id="IPR051128">
    <property type="entry name" value="EgtD_Methyltrsf_superfamily"/>
</dbReference>
<dbReference type="PANTHER" id="PTHR43397:SF1">
    <property type="entry name" value="ERGOTHIONEINE BIOSYNTHESIS PROTEIN 1"/>
    <property type="match status" value="1"/>
</dbReference>